<accession>A0A1C7EA04</accession>
<protein>
    <submittedName>
        <fullName evidence="1">Uncharacterized protein</fullName>
    </submittedName>
</protein>
<dbReference type="AlphaFoldDB" id="A0A1C7EA04"/>
<gene>
    <name evidence="1" type="ORF">BBI15_09890</name>
</gene>
<dbReference type="EMBL" id="CP016539">
    <property type="protein sequence ID" value="ANU20505.1"/>
    <property type="molecule type" value="Genomic_DNA"/>
</dbReference>
<dbReference type="STRING" id="1038856.BBI15_09890"/>
<dbReference type="OrthoDB" id="2428110at2"/>
<evidence type="ECO:0000313" key="2">
    <source>
        <dbReference type="Proteomes" id="UP000092650"/>
    </source>
</evidence>
<dbReference type="Proteomes" id="UP000092650">
    <property type="component" value="Chromosome"/>
</dbReference>
<sequence>MFPFNQPDLSRIKEVNPETLGEEYPIRRPVVETTLYSAYFVPAQGTEGPPYDILIIKHPPATPVSAFLWCRRIEGTGTKMEVVKELHHAIDYMKTSRHSY</sequence>
<keyword evidence="2" id="KW-1185">Reference proteome</keyword>
<dbReference type="KEGG" id="ppla:BBI15_09890"/>
<evidence type="ECO:0000313" key="1">
    <source>
        <dbReference type="EMBL" id="ANU20505.1"/>
    </source>
</evidence>
<proteinExistence type="predicted"/>
<dbReference type="RefSeq" id="WP_068870604.1">
    <property type="nucleotide sequence ID" value="NZ_CP016539.2"/>
</dbReference>
<reference evidence="1" key="1">
    <citation type="submission" date="2016-10" db="EMBL/GenBank/DDBJ databases">
        <authorList>
            <person name="See-Too W.S."/>
        </authorList>
    </citation>
    <scope>NUCLEOTIDE SEQUENCE [LARGE SCALE GENOMIC DNA]</scope>
    <source>
        <strain evidence="1">DSM 23997</strain>
    </source>
</reference>
<organism evidence="1 2">
    <name type="scientific">Planococcus plakortidis</name>
    <dbReference type="NCBI Taxonomy" id="1038856"/>
    <lineage>
        <taxon>Bacteria</taxon>
        <taxon>Bacillati</taxon>
        <taxon>Bacillota</taxon>
        <taxon>Bacilli</taxon>
        <taxon>Bacillales</taxon>
        <taxon>Caryophanaceae</taxon>
        <taxon>Planococcus</taxon>
    </lineage>
</organism>
<name>A0A1C7EA04_9BACL</name>